<keyword evidence="3 6" id="KW-0547">Nucleotide-binding</keyword>
<comment type="caution">
    <text evidence="12">The sequence shown here is derived from an EMBL/GenBank/DDBJ whole genome shotgun (WGS) entry which is preliminary data.</text>
</comment>
<evidence type="ECO:0000256" key="4">
    <source>
        <dbReference type="ARBA" id="ARBA00022777"/>
    </source>
</evidence>
<evidence type="ECO:0000313" key="13">
    <source>
        <dbReference type="Proteomes" id="UP000184089"/>
    </source>
</evidence>
<dbReference type="SUPFAM" id="SSF140356">
    <property type="entry name" value="PPK N-terminal domain-like"/>
    <property type="match status" value="1"/>
</dbReference>
<evidence type="ECO:0000259" key="9">
    <source>
        <dbReference type="Pfam" id="PF13089"/>
    </source>
</evidence>
<accession>A0AAQ1MED4</accession>
<dbReference type="InterPro" id="IPR036830">
    <property type="entry name" value="PP_kinase_middle_dom_sf"/>
</dbReference>
<dbReference type="Gene3D" id="1.20.58.310">
    <property type="entry name" value="Polyphosphate kinase N-terminal domain"/>
    <property type="match status" value="1"/>
</dbReference>
<organism evidence="12 13">
    <name type="scientific">Bittarella massiliensis</name>
    <name type="common">ex Durand et al. 2017</name>
    <dbReference type="NCBI Taxonomy" id="1720313"/>
    <lineage>
        <taxon>Bacteria</taxon>
        <taxon>Bacillati</taxon>
        <taxon>Bacillota</taxon>
        <taxon>Clostridia</taxon>
        <taxon>Eubacteriales</taxon>
        <taxon>Oscillospiraceae</taxon>
        <taxon>Bittarella (ex Durand et al. 2017)</taxon>
    </lineage>
</organism>
<dbReference type="GO" id="GO:0005524">
    <property type="term" value="F:ATP binding"/>
    <property type="evidence" value="ECO:0007669"/>
    <property type="project" value="UniProtKB-KW"/>
</dbReference>
<dbReference type="GO" id="GO:0009358">
    <property type="term" value="C:polyphosphate kinase complex"/>
    <property type="evidence" value="ECO:0007669"/>
    <property type="project" value="InterPro"/>
</dbReference>
<comment type="cofactor">
    <cofactor evidence="6">
        <name>Mg(2+)</name>
        <dbReference type="ChEBI" id="CHEBI:18420"/>
    </cofactor>
</comment>
<dbReference type="InterPro" id="IPR025198">
    <property type="entry name" value="PPK_N_dom"/>
</dbReference>
<dbReference type="Pfam" id="PF13090">
    <property type="entry name" value="PP_kinase_C"/>
    <property type="match status" value="1"/>
</dbReference>
<dbReference type="GO" id="GO:0008976">
    <property type="term" value="F:polyphosphate kinase activity"/>
    <property type="evidence" value="ECO:0007669"/>
    <property type="project" value="UniProtKB-UniRule"/>
</dbReference>
<feature type="active site" description="Phosphohistidine intermediate" evidence="6">
    <location>
        <position position="439"/>
    </location>
</feature>
<proteinExistence type="inferred from homology"/>
<dbReference type="InterPro" id="IPR025200">
    <property type="entry name" value="PPK_C_dom2"/>
</dbReference>
<feature type="binding site" evidence="6">
    <location>
        <position position="409"/>
    </location>
    <ligand>
        <name>Mg(2+)</name>
        <dbReference type="ChEBI" id="CHEBI:18420"/>
    </ligand>
</feature>
<dbReference type="HAMAP" id="MF_00347">
    <property type="entry name" value="Polyphosphate_kinase"/>
    <property type="match status" value="1"/>
</dbReference>
<feature type="domain" description="Polyphosphate kinase N-terminal" evidence="9">
    <location>
        <begin position="11"/>
        <end position="114"/>
    </location>
</feature>
<keyword evidence="1 6" id="KW-0597">Phosphoprotein</keyword>
<comment type="PTM">
    <text evidence="6 7">An intermediate of this reaction is the autophosphorylated ppk in which a phosphate is covalently linked to a histidine residue through a N-P bond.</text>
</comment>
<dbReference type="InterPro" id="IPR041108">
    <property type="entry name" value="PP_kinase_C_1"/>
</dbReference>
<evidence type="ECO:0000313" key="12">
    <source>
        <dbReference type="EMBL" id="SHG33224.1"/>
    </source>
</evidence>
<feature type="domain" description="Polyphosphate kinase C-terminal" evidence="11">
    <location>
        <begin position="337"/>
        <end position="496"/>
    </location>
</feature>
<evidence type="ECO:0000256" key="5">
    <source>
        <dbReference type="ARBA" id="ARBA00022840"/>
    </source>
</evidence>
<gene>
    <name evidence="6" type="primary">ppk</name>
    <name evidence="12" type="ORF">SAMN05444424_2139</name>
</gene>
<evidence type="ECO:0000256" key="3">
    <source>
        <dbReference type="ARBA" id="ARBA00022741"/>
    </source>
</evidence>
<protein>
    <recommendedName>
        <fullName evidence="6 7">Polyphosphate kinase</fullName>
        <ecNumber evidence="6 7">2.7.4.1</ecNumber>
    </recommendedName>
    <alternativeName>
        <fullName evidence="6">ATP-polyphosphate phosphotransferase</fullName>
    </alternativeName>
    <alternativeName>
        <fullName evidence="6">Polyphosphoric acid kinase</fullName>
    </alternativeName>
</protein>
<feature type="binding site" evidence="6">
    <location>
        <position position="48"/>
    </location>
    <ligand>
        <name>ATP</name>
        <dbReference type="ChEBI" id="CHEBI:30616"/>
    </ligand>
</feature>
<dbReference type="EMBL" id="FQVY01000003">
    <property type="protein sequence ID" value="SHG33224.1"/>
    <property type="molecule type" value="Genomic_DNA"/>
</dbReference>
<dbReference type="InterPro" id="IPR036832">
    <property type="entry name" value="PPK_N_dom_sf"/>
</dbReference>
<evidence type="ECO:0000256" key="2">
    <source>
        <dbReference type="ARBA" id="ARBA00022679"/>
    </source>
</evidence>
<dbReference type="PIRSF" id="PIRSF015589">
    <property type="entry name" value="PP_kinase"/>
    <property type="match status" value="1"/>
</dbReference>
<feature type="binding site" evidence="6">
    <location>
        <position position="379"/>
    </location>
    <ligand>
        <name>Mg(2+)</name>
        <dbReference type="ChEBI" id="CHEBI:18420"/>
    </ligand>
</feature>
<evidence type="ECO:0000256" key="7">
    <source>
        <dbReference type="RuleBase" id="RU003800"/>
    </source>
</evidence>
<dbReference type="SUPFAM" id="SSF143724">
    <property type="entry name" value="PHP14-like"/>
    <property type="match status" value="1"/>
</dbReference>
<comment type="similarity">
    <text evidence="6 7">Belongs to the polyphosphate kinase 1 (PPK1) family.</text>
</comment>
<dbReference type="NCBIfam" id="NF003917">
    <property type="entry name" value="PRK05443.1-1"/>
    <property type="match status" value="1"/>
</dbReference>
<dbReference type="GO" id="GO:0046872">
    <property type="term" value="F:metal ion binding"/>
    <property type="evidence" value="ECO:0007669"/>
    <property type="project" value="UniProtKB-KW"/>
</dbReference>
<dbReference type="Pfam" id="PF17941">
    <property type="entry name" value="PP_kinase_C_1"/>
    <property type="match status" value="1"/>
</dbReference>
<keyword evidence="2 6" id="KW-0808">Transferase</keyword>
<comment type="function">
    <text evidence="6 7">Catalyzes the reversible transfer of the terminal phosphate of ATP to form a long-chain polyphosphate (polyP).</text>
</comment>
<keyword evidence="6" id="KW-0460">Magnesium</keyword>
<evidence type="ECO:0000259" key="8">
    <source>
        <dbReference type="Pfam" id="PF02503"/>
    </source>
</evidence>
<feature type="domain" description="Polyphosphate kinase middle" evidence="8">
    <location>
        <begin position="125"/>
        <end position="304"/>
    </location>
</feature>
<sequence length="715" mass="80904">MKGSELAPCMQNRELSWLKFNERVLEEANCEATPLLERFKFLSIFTTNLDEFFMVRVGSITDYLLAAPDSRDTKTGMTPAQQLAAIFAAVGPLYRLHDRSFEAVAKALSKKGIARCQVADLPEKEQRHLEKQFLKNTLPLLSPQIIDNRHPFPHIGNKQLNVAVTLRHKEKICFGIIPLPPMVERITFLEPAEDKALRFVLTEDLLCHFAHLVFDMYEVVERTVLCVTRNADIDTEAGLLDEDIDYRQHMKRVIRKRLRLAPVRLELQSQVGDRFVKYLCGKLHIGRDQVFLSRAPLDLSYCFALEGKLSPAQKLELLDPPFTPQRSALVDPGESMLRQALARDILLSYPFESMNPFLNLIKEASYHPSVLSIKITLYRIARQSKLAEYLIAAAENGKDVTVLMELRARFDEQNNIEWAQRLEEAGCHVIYGTDGYKVHSKICLITLRDRGRIRTITQIGTGNYNEKTARLYTDLSIITPDLSIGEDAVEFFKNMAMGNLFGHYNRLWVAPVSFKQSILARMDEEIANCRAGEPCGITIKCNSLTDTEIMAKLVEASQAGVKVQLIVRGICCLTPKVPGLTDNVSVVSIVGRFLEHSRIYCFGTGEFTRVYIGSGDMMTRNTEHRVEIACPIQDKELKARILQMVHVMLGDNVKGREQQADGTYLQRTPPADWPVGSQELFMEEAVAAAAKPAPPVKKTAWSRWKGRAPFSWFGR</sequence>
<dbReference type="SUPFAM" id="SSF56024">
    <property type="entry name" value="Phospholipase D/nuclease"/>
    <property type="match status" value="2"/>
</dbReference>
<dbReference type="RefSeq" id="WP_021658728.1">
    <property type="nucleotide sequence ID" value="NZ_FQVY01000003.1"/>
</dbReference>
<dbReference type="NCBIfam" id="NF003921">
    <property type="entry name" value="PRK05443.2-2"/>
    <property type="match status" value="1"/>
</dbReference>
<evidence type="ECO:0000259" key="11">
    <source>
        <dbReference type="Pfam" id="PF17941"/>
    </source>
</evidence>
<dbReference type="CDD" id="cd09166">
    <property type="entry name" value="PLDc_PPK1_C1_unchar"/>
    <property type="match status" value="1"/>
</dbReference>
<feature type="domain" description="Polyphosphate kinase C-terminal" evidence="10">
    <location>
        <begin position="507"/>
        <end position="676"/>
    </location>
</feature>
<dbReference type="PANTHER" id="PTHR30218">
    <property type="entry name" value="POLYPHOSPHATE KINASE"/>
    <property type="match status" value="1"/>
</dbReference>
<dbReference type="Gene3D" id="3.30.870.10">
    <property type="entry name" value="Endonuclease Chain A"/>
    <property type="match status" value="2"/>
</dbReference>
<dbReference type="CDD" id="cd09169">
    <property type="entry name" value="PLDc_PPK1_C2_unchar"/>
    <property type="match status" value="1"/>
</dbReference>
<keyword evidence="6" id="KW-0479">Metal-binding</keyword>
<reference evidence="13" key="1">
    <citation type="submission" date="2016-11" db="EMBL/GenBank/DDBJ databases">
        <authorList>
            <person name="Jaros S."/>
            <person name="Januszkiewicz K."/>
            <person name="Wedrychowicz H."/>
        </authorList>
    </citation>
    <scope>NUCLEOTIDE SEQUENCE [LARGE SCALE GENOMIC DNA]</scope>
    <source>
        <strain evidence="13">DSM 4029</strain>
    </source>
</reference>
<dbReference type="GO" id="GO:0006799">
    <property type="term" value="P:polyphosphate biosynthetic process"/>
    <property type="evidence" value="ECO:0007669"/>
    <property type="project" value="UniProtKB-UniRule"/>
</dbReference>
<dbReference type="PANTHER" id="PTHR30218:SF0">
    <property type="entry name" value="POLYPHOSPHATE KINASE"/>
    <property type="match status" value="1"/>
</dbReference>
<dbReference type="Pfam" id="PF13089">
    <property type="entry name" value="PP_kinase_N"/>
    <property type="match status" value="1"/>
</dbReference>
<name>A0AAQ1MED4_9FIRM</name>
<dbReference type="EC" id="2.7.4.1" evidence="6 7"/>
<feature type="binding site" evidence="6">
    <location>
        <position position="568"/>
    </location>
    <ligand>
        <name>ATP</name>
        <dbReference type="ChEBI" id="CHEBI:30616"/>
    </ligand>
</feature>
<feature type="binding site" evidence="6">
    <location>
        <position position="472"/>
    </location>
    <ligand>
        <name>ATP</name>
        <dbReference type="ChEBI" id="CHEBI:30616"/>
    </ligand>
</feature>
<dbReference type="InterPro" id="IPR003414">
    <property type="entry name" value="PP_kinase"/>
</dbReference>
<comment type="catalytic activity">
    <reaction evidence="6 7">
        <text>[phosphate](n) + ATP = [phosphate](n+1) + ADP</text>
        <dbReference type="Rhea" id="RHEA:19573"/>
        <dbReference type="Rhea" id="RHEA-COMP:9859"/>
        <dbReference type="Rhea" id="RHEA-COMP:14280"/>
        <dbReference type="ChEBI" id="CHEBI:16838"/>
        <dbReference type="ChEBI" id="CHEBI:30616"/>
        <dbReference type="ChEBI" id="CHEBI:456216"/>
        <dbReference type="EC" id="2.7.4.1"/>
    </reaction>
</comment>
<dbReference type="Pfam" id="PF02503">
    <property type="entry name" value="PP_kinase"/>
    <property type="match status" value="1"/>
</dbReference>
<evidence type="ECO:0000256" key="1">
    <source>
        <dbReference type="ARBA" id="ARBA00022553"/>
    </source>
</evidence>
<keyword evidence="5 6" id="KW-0067">ATP-binding</keyword>
<dbReference type="Gene3D" id="3.30.1840.10">
    <property type="entry name" value="Polyphosphate kinase middle domain"/>
    <property type="match status" value="1"/>
</dbReference>
<feature type="binding site" evidence="6">
    <location>
        <position position="596"/>
    </location>
    <ligand>
        <name>ATP</name>
        <dbReference type="ChEBI" id="CHEBI:30616"/>
    </ligand>
</feature>
<keyword evidence="4 6" id="KW-0418">Kinase</keyword>
<dbReference type="InterPro" id="IPR024953">
    <property type="entry name" value="PP_kinase_middle"/>
</dbReference>
<evidence type="ECO:0000256" key="6">
    <source>
        <dbReference type="HAMAP-Rule" id="MF_00347"/>
    </source>
</evidence>
<dbReference type="NCBIfam" id="TIGR03705">
    <property type="entry name" value="poly_P_kin"/>
    <property type="match status" value="1"/>
</dbReference>
<dbReference type="Proteomes" id="UP000184089">
    <property type="component" value="Unassembled WGS sequence"/>
</dbReference>
<dbReference type="AlphaFoldDB" id="A0AAQ1MED4"/>
<evidence type="ECO:0000259" key="10">
    <source>
        <dbReference type="Pfam" id="PF13090"/>
    </source>
</evidence>